<feature type="transmembrane region" description="Helical" evidence="1">
    <location>
        <begin position="175"/>
        <end position="197"/>
    </location>
</feature>
<organism evidence="2 3">
    <name type="scientific">Clostridium boliviensis</name>
    <dbReference type="NCBI Taxonomy" id="318465"/>
    <lineage>
        <taxon>Bacteria</taxon>
        <taxon>Bacillati</taxon>
        <taxon>Bacillota</taxon>
        <taxon>Clostridia</taxon>
        <taxon>Eubacteriales</taxon>
        <taxon>Clostridiaceae</taxon>
        <taxon>Clostridium</taxon>
    </lineage>
</organism>
<evidence type="ECO:0000256" key="1">
    <source>
        <dbReference type="SAM" id="Phobius"/>
    </source>
</evidence>
<dbReference type="EMBL" id="JAWONS010000240">
    <property type="protein sequence ID" value="MDW2798990.1"/>
    <property type="molecule type" value="Genomic_DNA"/>
</dbReference>
<evidence type="ECO:0000313" key="3">
    <source>
        <dbReference type="Proteomes" id="UP001276854"/>
    </source>
</evidence>
<dbReference type="RefSeq" id="WP_318065184.1">
    <property type="nucleotide sequence ID" value="NZ_JAWONS010000240.1"/>
</dbReference>
<evidence type="ECO:0000313" key="2">
    <source>
        <dbReference type="EMBL" id="MDW2798990.1"/>
    </source>
</evidence>
<dbReference type="PANTHER" id="PTHR37314:SF4">
    <property type="entry name" value="UPF0700 TRANSMEMBRANE PROTEIN YOAK"/>
    <property type="match status" value="1"/>
</dbReference>
<dbReference type="Pfam" id="PF06912">
    <property type="entry name" value="DUF1275"/>
    <property type="match status" value="1"/>
</dbReference>
<protein>
    <submittedName>
        <fullName evidence="2">YoaK family protein</fullName>
    </submittedName>
</protein>
<keyword evidence="1" id="KW-1133">Transmembrane helix</keyword>
<feature type="transmembrane region" description="Helical" evidence="1">
    <location>
        <begin position="203"/>
        <end position="219"/>
    </location>
</feature>
<sequence>MVWKKGEGQMSEAMSTVIILTISGGLQDAYTYFYRGKVYANAQTGNIINFTHNMISRSWHTAFLYLLPILSFAGGIYVSELIRGRFQCREAIHWRQIVVIIEIILLFFVGFMPQSFNLFANSLVSFVCAMQVEAFRKVKGSAFASTMCIGNLRSATEMLYRYRKTKNRESLEKCLRYYGVILFFALGAAAGSFLVPLFQEKTIWFSSGLLMAVFIMMFLRD</sequence>
<feature type="transmembrane region" description="Helical" evidence="1">
    <location>
        <begin position="94"/>
        <end position="112"/>
    </location>
</feature>
<accession>A0ABU4GPR9</accession>
<feature type="transmembrane region" description="Helical" evidence="1">
    <location>
        <begin position="62"/>
        <end position="82"/>
    </location>
</feature>
<dbReference type="Proteomes" id="UP001276854">
    <property type="component" value="Unassembled WGS sequence"/>
</dbReference>
<dbReference type="PANTHER" id="PTHR37314">
    <property type="entry name" value="SLR0142 PROTEIN"/>
    <property type="match status" value="1"/>
</dbReference>
<proteinExistence type="predicted"/>
<reference evidence="2 3" key="1">
    <citation type="submission" date="2023-10" db="EMBL/GenBank/DDBJ databases">
        <title>A novel Glycoside Hydrolase 43-Like Enzyme from Clostrdium boliviensis is an Endo-xylanase, and a Candidate for Xylooligosaccharides Production from Different Xylan Substrates.</title>
        <authorList>
            <person name="Alvarez M.T."/>
            <person name="Rocabado-Villegas L.R."/>
            <person name="Salas-Veizaga D.M."/>
            <person name="Linares-Pasten J.A."/>
            <person name="Gudmundsdottir E.E."/>
            <person name="Hreggvidsson G.O."/>
            <person name="Adlercreutz P."/>
            <person name="Nordberg Karlsson E."/>
        </authorList>
    </citation>
    <scope>NUCLEOTIDE SEQUENCE [LARGE SCALE GENOMIC DNA]</scope>
    <source>
        <strain evidence="2 3">E-1</strain>
    </source>
</reference>
<keyword evidence="1" id="KW-0472">Membrane</keyword>
<comment type="caution">
    <text evidence="2">The sequence shown here is derived from an EMBL/GenBank/DDBJ whole genome shotgun (WGS) entry which is preliminary data.</text>
</comment>
<gene>
    <name evidence="2" type="ORF">RZO55_15575</name>
</gene>
<dbReference type="InterPro" id="IPR010699">
    <property type="entry name" value="DUF1275"/>
</dbReference>
<keyword evidence="1" id="KW-0812">Transmembrane</keyword>
<keyword evidence="3" id="KW-1185">Reference proteome</keyword>
<name>A0ABU4GPR9_9CLOT</name>